<dbReference type="RefSeq" id="WP_147436241.1">
    <property type="nucleotide sequence ID" value="NZ_BMXM01000004.1"/>
</dbReference>
<dbReference type="AlphaFoldDB" id="A0A3L6ZTZ6"/>
<evidence type="ECO:0000256" key="1">
    <source>
        <dbReference type="SAM" id="Phobius"/>
    </source>
</evidence>
<dbReference type="OrthoDB" id="4966979at2"/>
<sequence length="107" mass="11569">MPLWLVSGLGSAMFVLGALLRLWPVVGDKLWSLAAAGQLALTVYVFHLVVLSFLRPEPYSFATGALISLIIVVSAIGGATLWRKYFQVGPLEALLRLPSGWARSESV</sequence>
<evidence type="ECO:0000259" key="2">
    <source>
        <dbReference type="Pfam" id="PF04235"/>
    </source>
</evidence>
<dbReference type="Proteomes" id="UP000270299">
    <property type="component" value="Unassembled WGS sequence"/>
</dbReference>
<keyword evidence="4" id="KW-1185">Reference proteome</keyword>
<feature type="transmembrane region" description="Helical" evidence="1">
    <location>
        <begin position="6"/>
        <end position="23"/>
    </location>
</feature>
<dbReference type="Pfam" id="PF04235">
    <property type="entry name" value="DUF418"/>
    <property type="match status" value="1"/>
</dbReference>
<feature type="transmembrane region" description="Helical" evidence="1">
    <location>
        <begin position="30"/>
        <end position="53"/>
    </location>
</feature>
<name>A0A3L6ZTZ6_9MICO</name>
<accession>A0A3L6ZTZ6</accession>
<keyword evidence="1" id="KW-0472">Membrane</keyword>
<organism evidence="3 4">
    <name type="scientific">Mycetocola manganoxydans</name>
    <dbReference type="NCBI Taxonomy" id="699879"/>
    <lineage>
        <taxon>Bacteria</taxon>
        <taxon>Bacillati</taxon>
        <taxon>Actinomycetota</taxon>
        <taxon>Actinomycetes</taxon>
        <taxon>Micrococcales</taxon>
        <taxon>Microbacteriaceae</taxon>
        <taxon>Mycetocola</taxon>
    </lineage>
</organism>
<reference evidence="3 4" key="1">
    <citation type="submission" date="2018-10" db="EMBL/GenBank/DDBJ databases">
        <authorList>
            <person name="Li J."/>
        </authorList>
    </citation>
    <scope>NUCLEOTIDE SEQUENCE [LARGE SCALE GENOMIC DNA]</scope>
    <source>
        <strain evidence="3 4">CCTCC AB209002</strain>
    </source>
</reference>
<dbReference type="InterPro" id="IPR007349">
    <property type="entry name" value="DUF418"/>
</dbReference>
<evidence type="ECO:0000313" key="4">
    <source>
        <dbReference type="Proteomes" id="UP000270299"/>
    </source>
</evidence>
<evidence type="ECO:0000313" key="3">
    <source>
        <dbReference type="EMBL" id="RLP71364.1"/>
    </source>
</evidence>
<keyword evidence="1" id="KW-0812">Transmembrane</keyword>
<proteinExistence type="predicted"/>
<keyword evidence="1" id="KW-1133">Transmembrane helix</keyword>
<comment type="caution">
    <text evidence="3">The sequence shown here is derived from an EMBL/GenBank/DDBJ whole genome shotgun (WGS) entry which is preliminary data.</text>
</comment>
<dbReference type="EMBL" id="RCUV01000008">
    <property type="protein sequence ID" value="RLP71364.1"/>
    <property type="molecule type" value="Genomic_DNA"/>
</dbReference>
<feature type="domain" description="DUF418" evidence="2">
    <location>
        <begin position="4"/>
        <end position="96"/>
    </location>
</feature>
<gene>
    <name evidence="3" type="ORF">D9V29_08400</name>
</gene>
<feature type="transmembrane region" description="Helical" evidence="1">
    <location>
        <begin position="59"/>
        <end position="82"/>
    </location>
</feature>
<protein>
    <submittedName>
        <fullName evidence="3">DUF418 domain-containing protein</fullName>
    </submittedName>
</protein>